<dbReference type="GO" id="GO:0005829">
    <property type="term" value="C:cytosol"/>
    <property type="evidence" value="ECO:0007669"/>
    <property type="project" value="TreeGrafter"/>
</dbReference>
<comment type="pathway">
    <text evidence="2">Polyol metabolism; glycerol degradation.</text>
</comment>
<dbReference type="PANTHER" id="PTHR28629">
    <property type="entry name" value="TRIOKINASE/FMN CYCLASE"/>
    <property type="match status" value="1"/>
</dbReference>
<reference evidence="11" key="1">
    <citation type="submission" date="2016-10" db="EMBL/GenBank/DDBJ databases">
        <authorList>
            <person name="Varghese N."/>
            <person name="Submissions S."/>
        </authorList>
    </citation>
    <scope>NUCLEOTIDE SEQUENCE [LARGE SCALE GENOMIC DNA]</scope>
    <source>
        <strain evidence="11">CGMCC 1.3566</strain>
    </source>
</reference>
<accession>A0A1H9Z9A3</accession>
<dbReference type="Gene3D" id="1.25.40.340">
    <property type="match status" value="1"/>
</dbReference>
<dbReference type="InterPro" id="IPR050861">
    <property type="entry name" value="Dihydroxyacetone_Kinase"/>
</dbReference>
<dbReference type="STRING" id="237682.SAMN05421676_101435"/>
<dbReference type="InterPro" id="IPR004007">
    <property type="entry name" value="DhaL_dom"/>
</dbReference>
<dbReference type="GO" id="GO:0004371">
    <property type="term" value="F:glycerone kinase activity"/>
    <property type="evidence" value="ECO:0007669"/>
    <property type="project" value="InterPro"/>
</dbReference>
<dbReference type="SMART" id="SM01120">
    <property type="entry name" value="Dak2"/>
    <property type="match status" value="1"/>
</dbReference>
<organism evidence="10 11">
    <name type="scientific">Salinibacillus kushneri</name>
    <dbReference type="NCBI Taxonomy" id="237682"/>
    <lineage>
        <taxon>Bacteria</taxon>
        <taxon>Bacillati</taxon>
        <taxon>Bacillota</taxon>
        <taxon>Bacilli</taxon>
        <taxon>Bacillales</taxon>
        <taxon>Bacillaceae</taxon>
        <taxon>Salinibacillus</taxon>
    </lineage>
</organism>
<evidence type="ECO:0000259" key="9">
    <source>
        <dbReference type="PROSITE" id="PS51480"/>
    </source>
</evidence>
<dbReference type="GO" id="GO:0047324">
    <property type="term" value="F:phosphoenolpyruvate-glycerone phosphotransferase activity"/>
    <property type="evidence" value="ECO:0007669"/>
    <property type="project" value="UniProtKB-EC"/>
</dbReference>
<feature type="domain" description="DhaL" evidence="9">
    <location>
        <begin position="13"/>
        <end position="213"/>
    </location>
</feature>
<dbReference type="InterPro" id="IPR036117">
    <property type="entry name" value="DhaL_dom_sf"/>
</dbReference>
<evidence type="ECO:0000256" key="2">
    <source>
        <dbReference type="ARBA" id="ARBA00004745"/>
    </source>
</evidence>
<evidence type="ECO:0000256" key="6">
    <source>
        <dbReference type="ARBA" id="ARBA00022798"/>
    </source>
</evidence>
<dbReference type="EC" id="2.7.1.121" evidence="3"/>
<evidence type="ECO:0000256" key="5">
    <source>
        <dbReference type="ARBA" id="ARBA00022777"/>
    </source>
</evidence>
<comment type="function">
    <text evidence="8">ADP-binding subunit of the dihydroxyacetone kinase, which is responsible for the phosphoenolpyruvate (PEP)-dependent phosphorylation of dihydroxyacetone. DhaL-ADP is converted to DhaL-ATP via a phosphoryl group transfer from DhaM and transmits it to dihydroxyacetone binds to DhaK.</text>
</comment>
<dbReference type="PROSITE" id="PS51480">
    <property type="entry name" value="DHAL"/>
    <property type="match status" value="1"/>
</dbReference>
<evidence type="ECO:0000256" key="3">
    <source>
        <dbReference type="ARBA" id="ARBA00012095"/>
    </source>
</evidence>
<dbReference type="AlphaFoldDB" id="A0A1H9Z9A3"/>
<evidence type="ECO:0000256" key="8">
    <source>
        <dbReference type="ARBA" id="ARBA00055771"/>
    </source>
</evidence>
<evidence type="ECO:0000313" key="10">
    <source>
        <dbReference type="EMBL" id="SES78130.1"/>
    </source>
</evidence>
<evidence type="ECO:0000256" key="4">
    <source>
        <dbReference type="ARBA" id="ARBA00022679"/>
    </source>
</evidence>
<evidence type="ECO:0000256" key="7">
    <source>
        <dbReference type="ARBA" id="ARBA00046577"/>
    </source>
</evidence>
<dbReference type="Proteomes" id="UP000199095">
    <property type="component" value="Unassembled WGS sequence"/>
</dbReference>
<dbReference type="RefSeq" id="WP_177167132.1">
    <property type="nucleotide sequence ID" value="NZ_FOHJ01000001.1"/>
</dbReference>
<name>A0A1H9Z9A3_9BACI</name>
<dbReference type="GO" id="GO:0019563">
    <property type="term" value="P:glycerol catabolic process"/>
    <property type="evidence" value="ECO:0007669"/>
    <property type="project" value="TreeGrafter"/>
</dbReference>
<dbReference type="SUPFAM" id="SSF101473">
    <property type="entry name" value="DhaL-like"/>
    <property type="match status" value="1"/>
</dbReference>
<proteinExistence type="predicted"/>
<evidence type="ECO:0000313" key="11">
    <source>
        <dbReference type="Proteomes" id="UP000199095"/>
    </source>
</evidence>
<keyword evidence="5 10" id="KW-0418">Kinase</keyword>
<dbReference type="FunFam" id="1.25.40.340:FF:000002">
    <property type="entry name" value="Dihydroxyacetone kinase, L subunit"/>
    <property type="match status" value="1"/>
</dbReference>
<comment type="subunit">
    <text evidence="7">Homodimer. The dihydroxyacetone kinase complex is composed of a homodimer of DhaM, a homodimer of DhaK and the subunit DhaL.</text>
</comment>
<dbReference type="PANTHER" id="PTHR28629:SF4">
    <property type="entry name" value="TRIOKINASE_FMN CYCLASE"/>
    <property type="match status" value="1"/>
</dbReference>
<keyword evidence="11" id="KW-1185">Reference proteome</keyword>
<keyword evidence="4" id="KW-0808">Transferase</keyword>
<dbReference type="EMBL" id="FOHJ01000001">
    <property type="protein sequence ID" value="SES78130.1"/>
    <property type="molecule type" value="Genomic_DNA"/>
</dbReference>
<dbReference type="Pfam" id="PF02734">
    <property type="entry name" value="Dak2"/>
    <property type="match status" value="1"/>
</dbReference>
<comment type="catalytic activity">
    <reaction evidence="1">
        <text>dihydroxyacetone + phosphoenolpyruvate = dihydroxyacetone phosphate + pyruvate</text>
        <dbReference type="Rhea" id="RHEA:18381"/>
        <dbReference type="ChEBI" id="CHEBI:15361"/>
        <dbReference type="ChEBI" id="CHEBI:16016"/>
        <dbReference type="ChEBI" id="CHEBI:57642"/>
        <dbReference type="ChEBI" id="CHEBI:58702"/>
        <dbReference type="EC" id="2.7.1.121"/>
    </reaction>
</comment>
<protein>
    <recommendedName>
        <fullName evidence="3">phosphoenolpyruvate--glycerone phosphotransferase</fullName>
        <ecNumber evidence="3">2.7.1.121</ecNumber>
    </recommendedName>
</protein>
<evidence type="ECO:0000256" key="1">
    <source>
        <dbReference type="ARBA" id="ARBA00001113"/>
    </source>
</evidence>
<gene>
    <name evidence="10" type="ORF">SAMN05421676_101435</name>
</gene>
<sequence>MTTEERTNTLDVKQVKDMFLYVGEKVIENKPYLTKVDSAIGDGDHGIGMSVGFKSAEENLNKKEFTTINDVFKTIGMSMVQSMGGASGVIFGTMFMGGVKNLDPCDELDTYTVAEIFDKSLEAIKVRGKASLGDKTLIDALEPAVEGLKESANKSQSLLDALKTAEKHAELGVENTKEYVAKFGRAKSLGERAIGYQDAGATSVFIIFKSMREWLEDAPTNE</sequence>
<dbReference type="InterPro" id="IPR012737">
    <property type="entry name" value="DhaK_L_YcgS"/>
</dbReference>
<keyword evidence="6" id="KW-0319">Glycerol metabolism</keyword>
<dbReference type="NCBIfam" id="TIGR02365">
    <property type="entry name" value="dha_L_ycgS"/>
    <property type="match status" value="1"/>
</dbReference>